<dbReference type="EMBL" id="FRCX01000001">
    <property type="protein sequence ID" value="SHM41927.1"/>
    <property type="molecule type" value="Genomic_DNA"/>
</dbReference>
<comment type="similarity">
    <text evidence="1">Belongs to the YciI family.</text>
</comment>
<dbReference type="RefSeq" id="WP_072781116.1">
    <property type="nucleotide sequence ID" value="NZ_FRCX01000001.1"/>
</dbReference>
<dbReference type="InterPro" id="IPR005545">
    <property type="entry name" value="YCII"/>
</dbReference>
<dbReference type="PANTHER" id="PTHR35174:SF4">
    <property type="entry name" value="BLL7163 PROTEIN"/>
    <property type="match status" value="1"/>
</dbReference>
<reference evidence="4" key="1">
    <citation type="submission" date="2016-11" db="EMBL/GenBank/DDBJ databases">
        <authorList>
            <person name="Varghese N."/>
            <person name="Submissions S."/>
        </authorList>
    </citation>
    <scope>NUCLEOTIDE SEQUENCE [LARGE SCALE GENOMIC DNA]</scope>
    <source>
        <strain evidence="4">Sac-22</strain>
    </source>
</reference>
<dbReference type="STRING" id="551987.SAMN05192549_101544"/>
<dbReference type="OrthoDB" id="9807535at2"/>
<gene>
    <name evidence="3" type="ORF">SAMN05192549_101544</name>
</gene>
<sequence length="270" mass="29661">MEFMVLRRANQSTERGIQPPALEPGTFLRPSAEAVRLLRRDGEWSEVHGPFPPRELVAGFVQLEAESREDIVEQVRWWPLFDSGAVYEIRDAGCPGACLGFDERGTAAGTIPDRKQELTRYVVFLRSDAELESDLAPPPEVIDVMNAANEAGVQQGVLLAGEGLMGSSSAVRVHYANSKTSVVDGPFTEIKELIAGYWMLQAASREAAIAWAKAYPYPMPGDLTLEIREACERKSHAEFTPEMVAAEERLRAELLEAGLRNAFSKAARGG</sequence>
<feature type="domain" description="YCII-related" evidence="2">
    <location>
        <begin position="140"/>
        <end position="221"/>
    </location>
</feature>
<dbReference type="AlphaFoldDB" id="A0A1M7ING8"/>
<name>A0A1M7ING8_9BURK</name>
<dbReference type="Gene3D" id="3.30.70.1060">
    <property type="entry name" value="Dimeric alpha+beta barrel"/>
    <property type="match status" value="2"/>
</dbReference>
<accession>A0A1M7ING8</accession>
<evidence type="ECO:0000256" key="1">
    <source>
        <dbReference type="ARBA" id="ARBA00007689"/>
    </source>
</evidence>
<evidence type="ECO:0000313" key="4">
    <source>
        <dbReference type="Proteomes" id="UP000184339"/>
    </source>
</evidence>
<dbReference type="InterPro" id="IPR011008">
    <property type="entry name" value="Dimeric_a/b-barrel"/>
</dbReference>
<evidence type="ECO:0000313" key="3">
    <source>
        <dbReference type="EMBL" id="SHM41927.1"/>
    </source>
</evidence>
<dbReference type="Proteomes" id="UP000184339">
    <property type="component" value="Unassembled WGS sequence"/>
</dbReference>
<dbReference type="Pfam" id="PF03795">
    <property type="entry name" value="YCII"/>
    <property type="match status" value="1"/>
</dbReference>
<protein>
    <submittedName>
        <fullName evidence="3">Uncharacterized conserved protein</fullName>
    </submittedName>
</protein>
<evidence type="ECO:0000259" key="2">
    <source>
        <dbReference type="Pfam" id="PF03795"/>
    </source>
</evidence>
<organism evidence="3 4">
    <name type="scientific">Duganella sacchari</name>
    <dbReference type="NCBI Taxonomy" id="551987"/>
    <lineage>
        <taxon>Bacteria</taxon>
        <taxon>Pseudomonadati</taxon>
        <taxon>Pseudomonadota</taxon>
        <taxon>Betaproteobacteria</taxon>
        <taxon>Burkholderiales</taxon>
        <taxon>Oxalobacteraceae</taxon>
        <taxon>Telluria group</taxon>
        <taxon>Duganella</taxon>
    </lineage>
</organism>
<keyword evidence="4" id="KW-1185">Reference proteome</keyword>
<proteinExistence type="inferred from homology"/>
<dbReference type="PANTHER" id="PTHR35174">
    <property type="entry name" value="BLL7171 PROTEIN-RELATED"/>
    <property type="match status" value="1"/>
</dbReference>
<dbReference type="SUPFAM" id="SSF54909">
    <property type="entry name" value="Dimeric alpha+beta barrel"/>
    <property type="match status" value="2"/>
</dbReference>